<feature type="compositionally biased region" description="Acidic residues" evidence="1">
    <location>
        <begin position="105"/>
        <end position="115"/>
    </location>
</feature>
<dbReference type="AlphaFoldDB" id="A0A7R8WMH6"/>
<sequence length="115" mass="13122">MFLSGIGTVTLLLLGCFAAANPVNPAEEHNDGEKQEVAQYQYILLEEEPKYGSETFVPEGELILEDIEIPKNKRWQYVDRKLFQPSYDLEPFIPDPENPLAPQEEVLDPEEADAW</sequence>
<accession>A0A7R8WMH6</accession>
<feature type="chain" id="PRO_5043758771" evidence="2">
    <location>
        <begin position="26"/>
        <end position="115"/>
    </location>
</feature>
<proteinExistence type="predicted"/>
<evidence type="ECO:0000256" key="1">
    <source>
        <dbReference type="SAM" id="MobiDB-lite"/>
    </source>
</evidence>
<organism evidence="3">
    <name type="scientific">Cyprideis torosa</name>
    <dbReference type="NCBI Taxonomy" id="163714"/>
    <lineage>
        <taxon>Eukaryota</taxon>
        <taxon>Metazoa</taxon>
        <taxon>Ecdysozoa</taxon>
        <taxon>Arthropoda</taxon>
        <taxon>Crustacea</taxon>
        <taxon>Oligostraca</taxon>
        <taxon>Ostracoda</taxon>
        <taxon>Podocopa</taxon>
        <taxon>Podocopida</taxon>
        <taxon>Cytherocopina</taxon>
        <taxon>Cytheroidea</taxon>
        <taxon>Cytherideidae</taxon>
        <taxon>Cyprideis</taxon>
    </lineage>
</organism>
<reference evidence="3" key="1">
    <citation type="submission" date="2020-11" db="EMBL/GenBank/DDBJ databases">
        <authorList>
            <person name="Tran Van P."/>
        </authorList>
    </citation>
    <scope>NUCLEOTIDE SEQUENCE</scope>
</reference>
<gene>
    <name evidence="3" type="ORF">CTOB1V02_LOCUS12313</name>
</gene>
<evidence type="ECO:0000313" key="3">
    <source>
        <dbReference type="EMBL" id="CAD7234497.1"/>
    </source>
</evidence>
<feature type="signal peptide" evidence="2">
    <location>
        <begin position="1"/>
        <end position="25"/>
    </location>
</feature>
<dbReference type="EMBL" id="OB668895">
    <property type="protein sequence ID" value="CAD7234497.1"/>
    <property type="molecule type" value="Genomic_DNA"/>
</dbReference>
<evidence type="ECO:0000256" key="2">
    <source>
        <dbReference type="SAM" id="SignalP"/>
    </source>
</evidence>
<feature type="region of interest" description="Disordered" evidence="1">
    <location>
        <begin position="93"/>
        <end position="115"/>
    </location>
</feature>
<protein>
    <submittedName>
        <fullName evidence="3">Uncharacterized protein</fullName>
    </submittedName>
</protein>
<keyword evidence="2" id="KW-0732">Signal</keyword>
<name>A0A7R8WMH6_9CRUS</name>